<dbReference type="AlphaFoldDB" id="X0Z8X0"/>
<name>X0Z8X0_9ZZZZ</name>
<reference evidence="1" key="1">
    <citation type="journal article" date="2014" name="Front. Microbiol.">
        <title>High frequency of phylogenetically diverse reductive dehalogenase-homologous genes in deep subseafloor sedimentary metagenomes.</title>
        <authorList>
            <person name="Kawai M."/>
            <person name="Futagami T."/>
            <person name="Toyoda A."/>
            <person name="Takaki Y."/>
            <person name="Nishi S."/>
            <person name="Hori S."/>
            <person name="Arai W."/>
            <person name="Tsubouchi T."/>
            <person name="Morono Y."/>
            <person name="Uchiyama I."/>
            <person name="Ito T."/>
            <person name="Fujiyama A."/>
            <person name="Inagaki F."/>
            <person name="Takami H."/>
        </authorList>
    </citation>
    <scope>NUCLEOTIDE SEQUENCE</scope>
    <source>
        <strain evidence="1">Expedition CK06-06</strain>
    </source>
</reference>
<dbReference type="EMBL" id="BART01004583">
    <property type="protein sequence ID" value="GAG54797.1"/>
    <property type="molecule type" value="Genomic_DNA"/>
</dbReference>
<organism evidence="1">
    <name type="scientific">marine sediment metagenome</name>
    <dbReference type="NCBI Taxonomy" id="412755"/>
    <lineage>
        <taxon>unclassified sequences</taxon>
        <taxon>metagenomes</taxon>
        <taxon>ecological metagenomes</taxon>
    </lineage>
</organism>
<dbReference type="InterPro" id="IPR016152">
    <property type="entry name" value="PTrfase/Anion_transptr"/>
</dbReference>
<sequence>MVRCKKGIIFPNSESKVIAAFFIIGTRDKRNMLLRSHTFISQIIAEPDFEARWMEAKDERDLQDIILLGKRIRD</sequence>
<gene>
    <name evidence="1" type="ORF">S01H4_11383</name>
</gene>
<evidence type="ECO:0008006" key="2">
    <source>
        <dbReference type="Google" id="ProtNLM"/>
    </source>
</evidence>
<dbReference type="SUPFAM" id="SSF55804">
    <property type="entry name" value="Phoshotransferase/anion transport protein"/>
    <property type="match status" value="1"/>
</dbReference>
<protein>
    <recommendedName>
        <fullName evidence="2">PTS EIIA type-2 domain-containing protein</fullName>
    </recommendedName>
</protein>
<evidence type="ECO:0000313" key="1">
    <source>
        <dbReference type="EMBL" id="GAG54797.1"/>
    </source>
</evidence>
<comment type="caution">
    <text evidence="1">The sequence shown here is derived from an EMBL/GenBank/DDBJ whole genome shotgun (WGS) entry which is preliminary data.</text>
</comment>
<proteinExistence type="predicted"/>
<dbReference type="Gene3D" id="3.40.930.10">
    <property type="entry name" value="Mannitol-specific EII, Chain A"/>
    <property type="match status" value="1"/>
</dbReference>
<accession>X0Z8X0</accession>